<sequence>MYLTPTNWHVSAYTTDEWTDIIIDKAMVATFILSNTTDTPLNVSVQLTDHLGVKLATICPLMTIEHSEVIDVRSLNVLVGQKVQVKADAVGAEFLISGLVEEDLPVAE</sequence>
<name>A0A2I7REE2_9CAUD</name>
<evidence type="ECO:0000313" key="1">
    <source>
        <dbReference type="EMBL" id="AUR92030.1"/>
    </source>
</evidence>
<gene>
    <name evidence="1" type="ORF">NVP1169O_02</name>
</gene>
<dbReference type="EMBL" id="MG592536">
    <property type="protein sequence ID" value="AUR92030.1"/>
    <property type="molecule type" value="Genomic_DNA"/>
</dbReference>
<organism evidence="1 2">
    <name type="scientific">Vibrio phage 1.169.O._10N.261.52.B1</name>
    <dbReference type="NCBI Taxonomy" id="1881213"/>
    <lineage>
        <taxon>Viruses</taxon>
        <taxon>Duplodnaviria</taxon>
        <taxon>Heunggongvirae</taxon>
        <taxon>Uroviricota</taxon>
        <taxon>Caudoviricetes</taxon>
        <taxon>Schitoviridae</taxon>
        <taxon>Mukerjeevirus</taxon>
        <taxon>Mukerjeevirus mv52B1</taxon>
    </lineage>
</organism>
<evidence type="ECO:0000313" key="2">
    <source>
        <dbReference type="Proteomes" id="UP000267376"/>
    </source>
</evidence>
<reference evidence="1 2" key="1">
    <citation type="submission" date="2017-11" db="EMBL/GenBank/DDBJ databases">
        <title>A major lineage of nontailed dsDNA viruses as unrecognized killers of marine bacteria.</title>
        <authorList>
            <person name="Kauffman K.M."/>
            <person name="Hussain F.A."/>
            <person name="Yang J."/>
            <person name="Arevalo P."/>
            <person name="Brown J.M."/>
            <person name="Chang W.K."/>
            <person name="VanInsberghe D."/>
            <person name="Elsherbini J."/>
            <person name="Cutler M.B."/>
            <person name="Kelly L."/>
            <person name="Polz M.F."/>
        </authorList>
    </citation>
    <scope>NUCLEOTIDE SEQUENCE [LARGE SCALE GENOMIC DNA]</scope>
</reference>
<dbReference type="Proteomes" id="UP000267376">
    <property type="component" value="Segment"/>
</dbReference>
<protein>
    <submittedName>
        <fullName evidence="1">Uncharacterized protein</fullName>
    </submittedName>
</protein>
<accession>A0A2I7REE2</accession>
<proteinExistence type="predicted"/>
<keyword evidence="2" id="KW-1185">Reference proteome</keyword>